<dbReference type="Gene3D" id="3.20.20.70">
    <property type="entry name" value="Aldolase class I"/>
    <property type="match status" value="1"/>
</dbReference>
<dbReference type="Proteomes" id="UP000178417">
    <property type="component" value="Unassembled WGS sequence"/>
</dbReference>
<dbReference type="PANTHER" id="PTHR11228:SF35">
    <property type="entry name" value="MOLYBDENUM COFACTOR BIOSYNTHESIS PROTEIN A-RELATED"/>
    <property type="match status" value="1"/>
</dbReference>
<dbReference type="SFLD" id="SFLDG01067">
    <property type="entry name" value="SPASM/twitch_domain_containing"/>
    <property type="match status" value="1"/>
</dbReference>
<dbReference type="AlphaFoldDB" id="A0A1F4SQB0"/>
<dbReference type="InterPro" id="IPR058240">
    <property type="entry name" value="rSAM_sf"/>
</dbReference>
<evidence type="ECO:0000259" key="5">
    <source>
        <dbReference type="PROSITE" id="PS51918"/>
    </source>
</evidence>
<dbReference type="InterPro" id="IPR006638">
    <property type="entry name" value="Elp3/MiaA/NifB-like_rSAM"/>
</dbReference>
<dbReference type="InterPro" id="IPR013785">
    <property type="entry name" value="Aldolase_TIM"/>
</dbReference>
<dbReference type="CDD" id="cd01335">
    <property type="entry name" value="Radical_SAM"/>
    <property type="match status" value="1"/>
</dbReference>
<dbReference type="SFLD" id="SFLDS00029">
    <property type="entry name" value="Radical_SAM"/>
    <property type="match status" value="1"/>
</dbReference>
<protein>
    <submittedName>
        <fullName evidence="6">Radical SAM protein</fullName>
    </submittedName>
</protein>
<evidence type="ECO:0000256" key="2">
    <source>
        <dbReference type="ARBA" id="ARBA00022723"/>
    </source>
</evidence>
<organism evidence="6 7">
    <name type="scientific">candidate division WOR-1 bacterium RIFOXYB2_FULL_37_13</name>
    <dbReference type="NCBI Taxonomy" id="1802579"/>
    <lineage>
        <taxon>Bacteria</taxon>
        <taxon>Bacillati</taxon>
        <taxon>Saganbacteria</taxon>
    </lineage>
</organism>
<name>A0A1F4SQB0_UNCSA</name>
<dbReference type="SUPFAM" id="SSF102114">
    <property type="entry name" value="Radical SAM enzymes"/>
    <property type="match status" value="1"/>
</dbReference>
<dbReference type="EMBL" id="MEUB01000027">
    <property type="protein sequence ID" value="OGC22634.1"/>
    <property type="molecule type" value="Genomic_DNA"/>
</dbReference>
<evidence type="ECO:0000313" key="6">
    <source>
        <dbReference type="EMBL" id="OGC22634.1"/>
    </source>
</evidence>
<dbReference type="Pfam" id="PF04055">
    <property type="entry name" value="Radical_SAM"/>
    <property type="match status" value="1"/>
</dbReference>
<dbReference type="PANTHER" id="PTHR11228">
    <property type="entry name" value="RADICAL SAM DOMAIN PROTEIN"/>
    <property type="match status" value="1"/>
</dbReference>
<dbReference type="InterPro" id="IPR050377">
    <property type="entry name" value="Radical_SAM_PqqE_MftC-like"/>
</dbReference>
<dbReference type="GO" id="GO:0003824">
    <property type="term" value="F:catalytic activity"/>
    <property type="evidence" value="ECO:0007669"/>
    <property type="project" value="InterPro"/>
</dbReference>
<dbReference type="STRING" id="1802579.A2310_07720"/>
<proteinExistence type="predicted"/>
<gene>
    <name evidence="6" type="ORF">A2310_07720</name>
</gene>
<sequence>MNNLYTFMKVFHFKDKIDSLPEFVDSILAPIHIRIKPTNVCNHNCWYCAYKADNLHLGKDMQKNSFIPREKMFEIIDDLVEIGVKAVSFSGGGEPFCYPYLLDAVKRLSKSFIKFASLTNGSKLEGEIAEMFSQYGTWLRISIDGWDDDSYSAYRGVSKNEFNKVIKNMENFKKLGGDCYLGVSLIVDNKNYPYVYELLVKFKDIGVDSVKVSACIVSEDVLENNRYHKPFFDKVKEQIYKAKKDFKEQKFEIFDAYHELSEKFQKDYNWCPYLQTLPVIGADLNIYPCQDKAYDLETGLIGSIKDRRFKDFWFSDKDKFFKINPMKHCNHHCVANMKNKLILDYLNTDEKHLDFV</sequence>
<dbReference type="InterPro" id="IPR007197">
    <property type="entry name" value="rSAM"/>
</dbReference>
<dbReference type="PROSITE" id="PS51918">
    <property type="entry name" value="RADICAL_SAM"/>
    <property type="match status" value="1"/>
</dbReference>
<keyword evidence="2" id="KW-0479">Metal-binding</keyword>
<evidence type="ECO:0000256" key="1">
    <source>
        <dbReference type="ARBA" id="ARBA00022691"/>
    </source>
</evidence>
<evidence type="ECO:0000256" key="3">
    <source>
        <dbReference type="ARBA" id="ARBA00023004"/>
    </source>
</evidence>
<reference evidence="6 7" key="1">
    <citation type="journal article" date="2016" name="Nat. Commun.">
        <title>Thousands of microbial genomes shed light on interconnected biogeochemical processes in an aquifer system.</title>
        <authorList>
            <person name="Anantharaman K."/>
            <person name="Brown C.T."/>
            <person name="Hug L.A."/>
            <person name="Sharon I."/>
            <person name="Castelle C.J."/>
            <person name="Probst A.J."/>
            <person name="Thomas B.C."/>
            <person name="Singh A."/>
            <person name="Wilkins M.J."/>
            <person name="Karaoz U."/>
            <person name="Brodie E.L."/>
            <person name="Williams K.H."/>
            <person name="Hubbard S.S."/>
            <person name="Banfield J.F."/>
        </authorList>
    </citation>
    <scope>NUCLEOTIDE SEQUENCE [LARGE SCALE GENOMIC DNA]</scope>
</reference>
<dbReference type="GO" id="GO:0046872">
    <property type="term" value="F:metal ion binding"/>
    <property type="evidence" value="ECO:0007669"/>
    <property type="project" value="UniProtKB-KW"/>
</dbReference>
<feature type="domain" description="Radical SAM core" evidence="5">
    <location>
        <begin position="27"/>
        <end position="259"/>
    </location>
</feature>
<keyword evidence="1" id="KW-0949">S-adenosyl-L-methionine</keyword>
<accession>A0A1F4SQB0</accession>
<keyword evidence="4" id="KW-0411">Iron-sulfur</keyword>
<evidence type="ECO:0000256" key="4">
    <source>
        <dbReference type="ARBA" id="ARBA00023014"/>
    </source>
</evidence>
<dbReference type="SMART" id="SM00729">
    <property type="entry name" value="Elp3"/>
    <property type="match status" value="1"/>
</dbReference>
<dbReference type="GO" id="GO:0051536">
    <property type="term" value="F:iron-sulfur cluster binding"/>
    <property type="evidence" value="ECO:0007669"/>
    <property type="project" value="UniProtKB-KW"/>
</dbReference>
<evidence type="ECO:0000313" key="7">
    <source>
        <dbReference type="Proteomes" id="UP000178417"/>
    </source>
</evidence>
<comment type="caution">
    <text evidence="6">The sequence shown here is derived from an EMBL/GenBank/DDBJ whole genome shotgun (WGS) entry which is preliminary data.</text>
</comment>
<keyword evidence="3" id="KW-0408">Iron</keyword>